<gene>
    <name evidence="1" type="ORF">JT362_27160</name>
</gene>
<accession>A0ABT2JG15</accession>
<protein>
    <submittedName>
        <fullName evidence="1">DUF1905 domain-containing protein</fullName>
    </submittedName>
</protein>
<organism evidence="1 2">
    <name type="scientific">Actinophytocola gossypii</name>
    <dbReference type="NCBI Taxonomy" id="2812003"/>
    <lineage>
        <taxon>Bacteria</taxon>
        <taxon>Bacillati</taxon>
        <taxon>Actinomycetota</taxon>
        <taxon>Actinomycetes</taxon>
        <taxon>Pseudonocardiales</taxon>
        <taxon>Pseudonocardiaceae</taxon>
    </lineage>
</organism>
<dbReference type="Pfam" id="PF13376">
    <property type="entry name" value="OmdA"/>
    <property type="match status" value="1"/>
</dbReference>
<sequence>MKIRTTIVTAGGSTTGILVPDDVLDELGAGKRPRVQVTLEGYTYRNLVGKMGDDHMIPLSADHRKKAGVSAGDELEVDIVVDDAPLEVEVPEDFAAALAKEPAAKKFFESLTYSKKRQHVDPITSAKKPETRLRRIEKSVETLKAGKS</sequence>
<dbReference type="EMBL" id="JAFFZE010000022">
    <property type="protein sequence ID" value="MCT2586807.1"/>
    <property type="molecule type" value="Genomic_DNA"/>
</dbReference>
<comment type="caution">
    <text evidence="1">The sequence shown here is derived from an EMBL/GenBank/DDBJ whole genome shotgun (WGS) entry which is preliminary data.</text>
</comment>
<dbReference type="RefSeq" id="WP_260194669.1">
    <property type="nucleotide sequence ID" value="NZ_JAFFZE010000022.1"/>
</dbReference>
<proteinExistence type="predicted"/>
<dbReference type="Proteomes" id="UP001156441">
    <property type="component" value="Unassembled WGS sequence"/>
</dbReference>
<dbReference type="SUPFAM" id="SSF141694">
    <property type="entry name" value="AF2212/PG0164-like"/>
    <property type="match status" value="1"/>
</dbReference>
<dbReference type="Pfam" id="PF08922">
    <property type="entry name" value="DUF1905"/>
    <property type="match status" value="1"/>
</dbReference>
<dbReference type="InterPro" id="IPR037079">
    <property type="entry name" value="AF2212/PG0164-like_sf"/>
</dbReference>
<reference evidence="1 2" key="1">
    <citation type="submission" date="2021-02" db="EMBL/GenBank/DDBJ databases">
        <title>Actinophytocola xerophila sp. nov., isolated from soil of cotton cropping field.</title>
        <authorList>
            <person name="Huang R."/>
            <person name="Chen X."/>
            <person name="Ge X."/>
            <person name="Liu W."/>
        </authorList>
    </citation>
    <scope>NUCLEOTIDE SEQUENCE [LARGE SCALE GENOMIC DNA]</scope>
    <source>
        <strain evidence="1 2">S1-96</strain>
    </source>
</reference>
<keyword evidence="2" id="KW-1185">Reference proteome</keyword>
<dbReference type="InterPro" id="IPR015018">
    <property type="entry name" value="DUF1905"/>
</dbReference>
<evidence type="ECO:0000313" key="1">
    <source>
        <dbReference type="EMBL" id="MCT2586807.1"/>
    </source>
</evidence>
<name>A0ABT2JG15_9PSEU</name>
<evidence type="ECO:0000313" key="2">
    <source>
        <dbReference type="Proteomes" id="UP001156441"/>
    </source>
</evidence>
<dbReference type="Gene3D" id="2.40.30.100">
    <property type="entry name" value="AF2212/PG0164-like"/>
    <property type="match status" value="1"/>
</dbReference>